<proteinExistence type="predicted"/>
<protein>
    <submittedName>
        <fullName evidence="1">Uncharacterized protein</fullName>
    </submittedName>
</protein>
<gene>
    <name evidence="1" type="ORF">V6N11_039379</name>
</gene>
<keyword evidence="2" id="KW-1185">Reference proteome</keyword>
<comment type="caution">
    <text evidence="1">The sequence shown here is derived from an EMBL/GenBank/DDBJ whole genome shotgun (WGS) entry which is preliminary data.</text>
</comment>
<reference evidence="1 2" key="1">
    <citation type="journal article" date="2024" name="G3 (Bethesda)">
        <title>Genome assembly of Hibiscus sabdariffa L. provides insights into metabolisms of medicinal natural products.</title>
        <authorList>
            <person name="Kim T."/>
        </authorList>
    </citation>
    <scope>NUCLEOTIDE SEQUENCE [LARGE SCALE GENOMIC DNA]</scope>
    <source>
        <strain evidence="1">TK-2024</strain>
        <tissue evidence="1">Old leaves</tissue>
    </source>
</reference>
<name>A0ABR2SNN7_9ROSI</name>
<accession>A0ABR2SNN7</accession>
<organism evidence="1 2">
    <name type="scientific">Hibiscus sabdariffa</name>
    <name type="common">roselle</name>
    <dbReference type="NCBI Taxonomy" id="183260"/>
    <lineage>
        <taxon>Eukaryota</taxon>
        <taxon>Viridiplantae</taxon>
        <taxon>Streptophyta</taxon>
        <taxon>Embryophyta</taxon>
        <taxon>Tracheophyta</taxon>
        <taxon>Spermatophyta</taxon>
        <taxon>Magnoliopsida</taxon>
        <taxon>eudicotyledons</taxon>
        <taxon>Gunneridae</taxon>
        <taxon>Pentapetalae</taxon>
        <taxon>rosids</taxon>
        <taxon>malvids</taxon>
        <taxon>Malvales</taxon>
        <taxon>Malvaceae</taxon>
        <taxon>Malvoideae</taxon>
        <taxon>Hibiscus</taxon>
    </lineage>
</organism>
<evidence type="ECO:0000313" key="1">
    <source>
        <dbReference type="EMBL" id="KAK9026542.1"/>
    </source>
</evidence>
<evidence type="ECO:0000313" key="2">
    <source>
        <dbReference type="Proteomes" id="UP001396334"/>
    </source>
</evidence>
<dbReference type="Proteomes" id="UP001396334">
    <property type="component" value="Unassembled WGS sequence"/>
</dbReference>
<sequence length="94" mass="10654">MIQTLQGHKGLHLLRHYAFSMGVEMPTLMCLERHLIYKSVDAYPGRGLSPAHSMPLALHFSKGQEDVCVHLYLPMASPLQEHEGLIHLRNSPRL</sequence>
<dbReference type="EMBL" id="JBBPBN010000013">
    <property type="protein sequence ID" value="KAK9026542.1"/>
    <property type="molecule type" value="Genomic_DNA"/>
</dbReference>